<reference evidence="1 2" key="1">
    <citation type="journal article" date="2018" name="Sci. Rep.">
        <title>Genomic signatures of local adaptation to the degree of environmental predictability in rotifers.</title>
        <authorList>
            <person name="Franch-Gras L."/>
            <person name="Hahn C."/>
            <person name="Garcia-Roger E.M."/>
            <person name="Carmona M.J."/>
            <person name="Serra M."/>
            <person name="Gomez A."/>
        </authorList>
    </citation>
    <scope>NUCLEOTIDE SEQUENCE [LARGE SCALE GENOMIC DNA]</scope>
    <source>
        <strain evidence="1">HYR1</strain>
    </source>
</reference>
<proteinExistence type="predicted"/>
<keyword evidence="2" id="KW-1185">Reference proteome</keyword>
<dbReference type="AlphaFoldDB" id="A0A3M7SKN5"/>
<organism evidence="1 2">
    <name type="scientific">Brachionus plicatilis</name>
    <name type="common">Marine rotifer</name>
    <name type="synonym">Brachionus muelleri</name>
    <dbReference type="NCBI Taxonomy" id="10195"/>
    <lineage>
        <taxon>Eukaryota</taxon>
        <taxon>Metazoa</taxon>
        <taxon>Spiralia</taxon>
        <taxon>Gnathifera</taxon>
        <taxon>Rotifera</taxon>
        <taxon>Eurotatoria</taxon>
        <taxon>Monogononta</taxon>
        <taxon>Pseudotrocha</taxon>
        <taxon>Ploima</taxon>
        <taxon>Brachionidae</taxon>
        <taxon>Brachionus</taxon>
    </lineage>
</organism>
<accession>A0A3M7SKN5</accession>
<sequence length="59" mass="6495">MVKTNFWTGCGSDHLSVMLELDLSTWTDWIGAGALAKLGLCIILFKLSTQPAELHAFIE</sequence>
<dbReference type="Proteomes" id="UP000276133">
    <property type="component" value="Unassembled WGS sequence"/>
</dbReference>
<evidence type="ECO:0000313" key="2">
    <source>
        <dbReference type="Proteomes" id="UP000276133"/>
    </source>
</evidence>
<name>A0A3M7SKN5_BRAPC</name>
<comment type="caution">
    <text evidence="1">The sequence shown here is derived from an EMBL/GenBank/DDBJ whole genome shotgun (WGS) entry which is preliminary data.</text>
</comment>
<evidence type="ECO:0000313" key="1">
    <source>
        <dbReference type="EMBL" id="RNA36351.1"/>
    </source>
</evidence>
<gene>
    <name evidence="1" type="ORF">BpHYR1_020759</name>
</gene>
<dbReference type="EMBL" id="REGN01001200">
    <property type="protein sequence ID" value="RNA36351.1"/>
    <property type="molecule type" value="Genomic_DNA"/>
</dbReference>
<protein>
    <submittedName>
        <fullName evidence="1">Uncharacterized protein</fullName>
    </submittedName>
</protein>